<dbReference type="InterPro" id="IPR006094">
    <property type="entry name" value="Oxid_FAD_bind_N"/>
</dbReference>
<dbReference type="Gene3D" id="3.40.50.150">
    <property type="entry name" value="Vaccinia Virus protein VP39"/>
    <property type="match status" value="1"/>
</dbReference>
<protein>
    <submittedName>
        <fullName evidence="7">Phosphoribosyl transferase domain</fullName>
    </submittedName>
</protein>
<dbReference type="GO" id="GO:0006695">
    <property type="term" value="P:cholesterol biosynthetic process"/>
    <property type="evidence" value="ECO:0007669"/>
    <property type="project" value="InterPro"/>
</dbReference>
<dbReference type="Gene3D" id="3.30.465.10">
    <property type="match status" value="1"/>
</dbReference>
<keyword evidence="8" id="KW-1185">Reference proteome</keyword>
<feature type="region of interest" description="Disordered" evidence="5">
    <location>
        <begin position="887"/>
        <end position="909"/>
    </location>
</feature>
<evidence type="ECO:0000256" key="1">
    <source>
        <dbReference type="ARBA" id="ARBA00005466"/>
    </source>
</evidence>
<accession>A0AAI9EE38</accession>
<dbReference type="SUPFAM" id="SSF53271">
    <property type="entry name" value="PRTase-like"/>
    <property type="match status" value="1"/>
</dbReference>
<dbReference type="InterPro" id="IPR036318">
    <property type="entry name" value="FAD-bd_PCMH-like_sf"/>
</dbReference>
<keyword evidence="2" id="KW-0285">Flavoprotein</keyword>
<evidence type="ECO:0000256" key="5">
    <source>
        <dbReference type="SAM" id="MobiDB-lite"/>
    </source>
</evidence>
<dbReference type="GO" id="GO:0004631">
    <property type="term" value="F:phosphomevalonate kinase activity"/>
    <property type="evidence" value="ECO:0007669"/>
    <property type="project" value="InterPro"/>
</dbReference>
<dbReference type="PANTHER" id="PTHR42973:SF25">
    <property type="entry name" value="PHOSPHOMEVALONATE KINASE"/>
    <property type="match status" value="1"/>
</dbReference>
<organism evidence="7 8">
    <name type="scientific">Lecanosticta acicola</name>
    <dbReference type="NCBI Taxonomy" id="111012"/>
    <lineage>
        <taxon>Eukaryota</taxon>
        <taxon>Fungi</taxon>
        <taxon>Dikarya</taxon>
        <taxon>Ascomycota</taxon>
        <taxon>Pezizomycotina</taxon>
        <taxon>Dothideomycetes</taxon>
        <taxon>Dothideomycetidae</taxon>
        <taxon>Mycosphaerellales</taxon>
        <taxon>Mycosphaerellaceae</taxon>
        <taxon>Lecanosticta</taxon>
    </lineage>
</organism>
<keyword evidence="3" id="KW-0274">FAD</keyword>
<dbReference type="PROSITE" id="PS51387">
    <property type="entry name" value="FAD_PCMH"/>
    <property type="match status" value="1"/>
</dbReference>
<dbReference type="PANTHER" id="PTHR42973">
    <property type="entry name" value="BINDING OXIDOREDUCTASE, PUTATIVE (AFU_ORTHOLOGUE AFUA_1G17690)-RELATED"/>
    <property type="match status" value="1"/>
</dbReference>
<dbReference type="EMBL" id="CAVMBE010000069">
    <property type="protein sequence ID" value="CAK4032710.1"/>
    <property type="molecule type" value="Genomic_DNA"/>
</dbReference>
<dbReference type="InterPro" id="IPR016166">
    <property type="entry name" value="FAD-bd_PCMH"/>
</dbReference>
<dbReference type="InterPro" id="IPR029057">
    <property type="entry name" value="PRTase-like"/>
</dbReference>
<dbReference type="AlphaFoldDB" id="A0AAI9EE38"/>
<dbReference type="GO" id="GO:0071949">
    <property type="term" value="F:FAD binding"/>
    <property type="evidence" value="ECO:0007669"/>
    <property type="project" value="InterPro"/>
</dbReference>
<dbReference type="Gene3D" id="3.40.50.300">
    <property type="entry name" value="P-loop containing nucleotide triphosphate hydrolases"/>
    <property type="match status" value="1"/>
</dbReference>
<evidence type="ECO:0000256" key="2">
    <source>
        <dbReference type="ARBA" id="ARBA00022630"/>
    </source>
</evidence>
<evidence type="ECO:0000259" key="6">
    <source>
        <dbReference type="PROSITE" id="PS51387"/>
    </source>
</evidence>
<evidence type="ECO:0000256" key="3">
    <source>
        <dbReference type="ARBA" id="ARBA00022827"/>
    </source>
</evidence>
<feature type="domain" description="FAD-binding PCMH-type" evidence="6">
    <location>
        <begin position="298"/>
        <end position="490"/>
    </location>
</feature>
<dbReference type="Gene3D" id="3.40.462.20">
    <property type="match status" value="1"/>
</dbReference>
<evidence type="ECO:0000256" key="4">
    <source>
        <dbReference type="ARBA" id="ARBA00023002"/>
    </source>
</evidence>
<dbReference type="CDD" id="cd06223">
    <property type="entry name" value="PRTases_typeI"/>
    <property type="match status" value="1"/>
</dbReference>
<name>A0AAI9EE38_9PEZI</name>
<dbReference type="InterPro" id="IPR016169">
    <property type="entry name" value="FAD-bd_PCMH_sub2"/>
</dbReference>
<keyword evidence="7" id="KW-0808">Transferase</keyword>
<dbReference type="Proteomes" id="UP001296104">
    <property type="component" value="Unassembled WGS sequence"/>
</dbReference>
<dbReference type="InterPro" id="IPR050416">
    <property type="entry name" value="FAD-linked_Oxidoreductase"/>
</dbReference>
<keyword evidence="4" id="KW-0560">Oxidoreductase</keyword>
<dbReference type="Pfam" id="PF01565">
    <property type="entry name" value="FAD_binding_4"/>
    <property type="match status" value="1"/>
</dbReference>
<dbReference type="GO" id="GO:0016491">
    <property type="term" value="F:oxidoreductase activity"/>
    <property type="evidence" value="ECO:0007669"/>
    <property type="project" value="UniProtKB-KW"/>
</dbReference>
<comment type="similarity">
    <text evidence="1">Belongs to the oxygen-dependent FAD-linked oxidoreductase family.</text>
</comment>
<evidence type="ECO:0000313" key="8">
    <source>
        <dbReference type="Proteomes" id="UP001296104"/>
    </source>
</evidence>
<reference evidence="7" key="1">
    <citation type="submission" date="2023-11" db="EMBL/GenBank/DDBJ databases">
        <authorList>
            <person name="Alioto T."/>
            <person name="Alioto T."/>
            <person name="Gomez Garrido J."/>
        </authorList>
    </citation>
    <scope>NUCLEOTIDE SEQUENCE</scope>
</reference>
<sequence>MATLNFLKSSLEAVAEDVQKLALSDEQYSLGLDIVLQGTHSDTYRQFIVPQLSRLFARLSISQTSISILEIGPGPKTVLGLLPHHLRRRVKRYVAFEPNAVFAANLAEFLAPKQEKDKPLPRLHTPADIRAGKFTIHQDAPGSEEEKFDLILFCHSMSGMRPKRAFVERSLNFLAKAGMVVVFHRSGSLEFDGLVCHATASFPTGVVRVPNEDEKLDQFAPFIAGFMPCESLVDDVLDEWQRVCRENGRISIGHADQIEFSSPEVMVAFTHGATSLPELLAKVPTVVNGKPIKSPEARSCSPATIVRPEGIQHVRECVLWALHHGHSLTVLSGSHGGHCIVDHTVCVDMSAFNEMQIVPRSGGVGHAESAGQSLVVAQTGCDTGDIIRGTMVEGLTVPLGARPSVGAGLWLQGGIGHLSRQHGLACDAIVGAILVSVDSGGVFVVGHVPEAHQPSGATRPANEDDILWALRGAGTNFGIVVSVTFKAFPASKFLTGSWKIPLNGNLELQSRIEELNAYAIDLPPSSSLDFYLYSEADQLNLGAILYEARESADRTSDSTTSAALRLCSTLGVEQTSQVVDAVDLFDTEMYVSGMHGGHGGGKTSSFKRCVFLRSIDATKVLLALTGAMDSRPSPLCYLHLLHAGKAVTEIEDDATAFGCRDWEFACVVTGVWKRSEDGTAASRSATAWVYSTVKELLIYCQGVYGADLGPDPRDASLAAYAFGPNRPRLARLKRKLDPHNVLAHACPLPQIPKAPKVIILVTGEICAGKDFCADVWVEFLSHHHRLTARAVSISDATKREYASLTGADLNRLLHERAYKEEHRTALTTFFRQQVRDRPWLPEDHFLQLVHGASDTDVLFVTGMRDDAPVATFSHLVPHSKVIELRVRGSKETREHHARPNSCPVNSNDKQSDWQPDLIFDNYTAGEEQANLFASSHLLPLIHRDFHRLGDMVRSVPDFPRKGVEFHHVLNIAQQAQGLSLCAKLMESHFPGDWSKIGTLVCCESGGFVFGAAVATRMGLPLALIREAGKLPPPTVSAAKRPSFISSLAIEPVETKRFEMAADAIPTHKPVVVIDDVLSTGTTLCAVLQLLVEVGVSVENTSVMVVVEFPVHRGRQFLREQGFGKVRIQSLLVFGCT</sequence>
<gene>
    <name evidence="7" type="ORF">LECACI_7A007868</name>
</gene>
<proteinExistence type="inferred from homology"/>
<dbReference type="GO" id="GO:0005737">
    <property type="term" value="C:cytoplasm"/>
    <property type="evidence" value="ECO:0007669"/>
    <property type="project" value="InterPro"/>
</dbReference>
<dbReference type="Gene3D" id="3.40.50.2020">
    <property type="match status" value="1"/>
</dbReference>
<dbReference type="Pfam" id="PF04275">
    <property type="entry name" value="P-mevalo_kinase"/>
    <property type="match status" value="1"/>
</dbReference>
<dbReference type="Pfam" id="PF00156">
    <property type="entry name" value="Pribosyltran"/>
    <property type="match status" value="1"/>
</dbReference>
<dbReference type="InterPro" id="IPR000836">
    <property type="entry name" value="PRTase_dom"/>
</dbReference>
<dbReference type="InterPro" id="IPR027417">
    <property type="entry name" value="P-loop_NTPase"/>
</dbReference>
<comment type="caution">
    <text evidence="7">The sequence shown here is derived from an EMBL/GenBank/DDBJ whole genome shotgun (WGS) entry which is preliminary data.</text>
</comment>
<dbReference type="InterPro" id="IPR005919">
    <property type="entry name" value="Pmev_kin_anim"/>
</dbReference>
<evidence type="ECO:0000313" key="7">
    <source>
        <dbReference type="EMBL" id="CAK4032710.1"/>
    </source>
</evidence>
<dbReference type="SUPFAM" id="SSF53335">
    <property type="entry name" value="S-adenosyl-L-methionine-dependent methyltransferases"/>
    <property type="match status" value="1"/>
</dbReference>
<dbReference type="InterPro" id="IPR029063">
    <property type="entry name" value="SAM-dependent_MTases_sf"/>
</dbReference>
<dbReference type="SUPFAM" id="SSF56176">
    <property type="entry name" value="FAD-binding/transporter-associated domain-like"/>
    <property type="match status" value="1"/>
</dbReference>